<dbReference type="PRINTS" id="PR00081">
    <property type="entry name" value="GDHRDH"/>
</dbReference>
<dbReference type="InterPro" id="IPR036291">
    <property type="entry name" value="NAD(P)-bd_dom_sf"/>
</dbReference>
<accession>A0A2Z5G853</accession>
<dbReference type="InterPro" id="IPR002347">
    <property type="entry name" value="SDR_fam"/>
</dbReference>
<protein>
    <submittedName>
        <fullName evidence="3">DltE</fullName>
    </submittedName>
</protein>
<keyword evidence="4" id="KW-1185">Reference proteome</keyword>
<sequence length="115" mass="12092">MKISGNTVLITGGGSGIGRGLAEAFHRFNNRVIIAGRREGVLQAVASANAGMEYLLFDQDAPASTEELATKVRTRFPNLNVLVNNAGIQKVEDLTSGDMADAEAMINTNLLGLCG</sequence>
<dbReference type="PANTHER" id="PTHR44196">
    <property type="entry name" value="DEHYDROGENASE/REDUCTASE SDR FAMILY MEMBER 7B"/>
    <property type="match status" value="1"/>
</dbReference>
<comment type="similarity">
    <text evidence="1">Belongs to the short-chain dehydrogenases/reductases (SDR) family.</text>
</comment>
<organism evidence="3 4">
    <name type="scientific">Acidisarcina polymorpha</name>
    <dbReference type="NCBI Taxonomy" id="2211140"/>
    <lineage>
        <taxon>Bacteria</taxon>
        <taxon>Pseudomonadati</taxon>
        <taxon>Acidobacteriota</taxon>
        <taxon>Terriglobia</taxon>
        <taxon>Terriglobales</taxon>
        <taxon>Acidobacteriaceae</taxon>
        <taxon>Acidisarcina</taxon>
    </lineage>
</organism>
<dbReference type="SUPFAM" id="SSF51735">
    <property type="entry name" value="NAD(P)-binding Rossmann-fold domains"/>
    <property type="match status" value="1"/>
</dbReference>
<reference evidence="3 4" key="1">
    <citation type="journal article" date="2018" name="Front. Microbiol.">
        <title>Hydrolytic Capabilities as a Key to Environmental Success: Chitinolytic and Cellulolytic Acidobacteria From Acidic Sub-arctic Soils and Boreal Peatlands.</title>
        <authorList>
            <person name="Belova S.E."/>
            <person name="Ravin N.V."/>
            <person name="Pankratov T.A."/>
            <person name="Rakitin A.L."/>
            <person name="Ivanova A.A."/>
            <person name="Beletsky A.V."/>
            <person name="Mardanov A.V."/>
            <person name="Sinninghe Damste J.S."/>
            <person name="Dedysh S.N."/>
        </authorList>
    </citation>
    <scope>NUCLEOTIDE SEQUENCE [LARGE SCALE GENOMIC DNA]</scope>
    <source>
        <strain evidence="3 4">SBC82</strain>
    </source>
</reference>
<dbReference type="EMBL" id="CP030840">
    <property type="protein sequence ID" value="AXC15473.1"/>
    <property type="molecule type" value="Genomic_DNA"/>
</dbReference>
<evidence type="ECO:0000256" key="2">
    <source>
        <dbReference type="ARBA" id="ARBA00023002"/>
    </source>
</evidence>
<dbReference type="AlphaFoldDB" id="A0A2Z5G853"/>
<name>A0A2Z5G853_9BACT</name>
<evidence type="ECO:0000256" key="1">
    <source>
        <dbReference type="ARBA" id="ARBA00006484"/>
    </source>
</evidence>
<dbReference type="Proteomes" id="UP000253606">
    <property type="component" value="Chromosome"/>
</dbReference>
<keyword evidence="2" id="KW-0560">Oxidoreductase</keyword>
<dbReference type="GO" id="GO:0016491">
    <property type="term" value="F:oxidoreductase activity"/>
    <property type="evidence" value="ECO:0007669"/>
    <property type="project" value="UniProtKB-KW"/>
</dbReference>
<evidence type="ECO:0000313" key="4">
    <source>
        <dbReference type="Proteomes" id="UP000253606"/>
    </source>
</evidence>
<dbReference type="PANTHER" id="PTHR44196:SF1">
    <property type="entry name" value="DEHYDROGENASE_REDUCTASE SDR FAMILY MEMBER 7B"/>
    <property type="match status" value="1"/>
</dbReference>
<proteinExistence type="inferred from homology"/>
<dbReference type="Pfam" id="PF00106">
    <property type="entry name" value="adh_short"/>
    <property type="match status" value="1"/>
</dbReference>
<dbReference type="GO" id="GO:0016020">
    <property type="term" value="C:membrane"/>
    <property type="evidence" value="ECO:0007669"/>
    <property type="project" value="TreeGrafter"/>
</dbReference>
<gene>
    <name evidence="3" type="ORF">ACPOL_6232</name>
</gene>
<evidence type="ECO:0000313" key="3">
    <source>
        <dbReference type="EMBL" id="AXC15473.1"/>
    </source>
</evidence>
<dbReference type="KEGG" id="abas:ACPOL_6232"/>
<dbReference type="Gene3D" id="3.40.50.720">
    <property type="entry name" value="NAD(P)-binding Rossmann-like Domain"/>
    <property type="match status" value="1"/>
</dbReference>